<keyword evidence="3" id="KW-1185">Reference proteome</keyword>
<evidence type="ECO:0000256" key="1">
    <source>
        <dbReference type="SAM" id="MobiDB-lite"/>
    </source>
</evidence>
<name>A0R483_MYCS2</name>
<organism evidence="2 3">
    <name type="scientific">Mycolicibacterium smegmatis (strain ATCC 700084 / mc(2)155)</name>
    <name type="common">Mycobacterium smegmatis</name>
    <dbReference type="NCBI Taxonomy" id="246196"/>
    <lineage>
        <taxon>Bacteria</taxon>
        <taxon>Bacillati</taxon>
        <taxon>Actinomycetota</taxon>
        <taxon>Actinomycetes</taxon>
        <taxon>Mycobacteriales</taxon>
        <taxon>Mycobacteriaceae</taxon>
        <taxon>Mycolicibacterium</taxon>
    </lineage>
</organism>
<dbReference type="AlphaFoldDB" id="A0R483"/>
<dbReference type="KEGG" id="msb:LJ00_28375"/>
<proteinExistence type="predicted"/>
<dbReference type="KEGG" id="msm:MSMEG_5737"/>
<accession>A0R483</accession>
<protein>
    <submittedName>
        <fullName evidence="2">Uncharacterized protein</fullName>
    </submittedName>
</protein>
<dbReference type="PATRIC" id="fig|246196.19.peg.5590"/>
<feature type="region of interest" description="Disordered" evidence="1">
    <location>
        <begin position="24"/>
        <end position="55"/>
    </location>
</feature>
<evidence type="ECO:0000313" key="3">
    <source>
        <dbReference type="Proteomes" id="UP000000757"/>
    </source>
</evidence>
<dbReference type="Proteomes" id="UP000000757">
    <property type="component" value="Chromosome"/>
</dbReference>
<dbReference type="EMBL" id="CP000480">
    <property type="protein sequence ID" value="ABK70462.1"/>
    <property type="molecule type" value="Genomic_DNA"/>
</dbReference>
<sequence>MHIGKSAGCARWVRSVFSEFPAGRQEGGRRVCRPADAPNPSGAERPCRPPALADL</sequence>
<gene>
    <name evidence="2" type="ordered locus">MSMEG_5737</name>
</gene>
<evidence type="ECO:0000313" key="2">
    <source>
        <dbReference type="EMBL" id="ABK70462.1"/>
    </source>
</evidence>
<reference evidence="2 3" key="1">
    <citation type="submission" date="2006-10" db="EMBL/GenBank/DDBJ databases">
        <authorList>
            <person name="Fleischmann R.D."/>
            <person name="Dodson R.J."/>
            <person name="Haft D.H."/>
            <person name="Merkel J.S."/>
            <person name="Nelson W.C."/>
            <person name="Fraser C.M."/>
        </authorList>
    </citation>
    <scope>NUCLEOTIDE SEQUENCE [LARGE SCALE GENOMIC DNA]</scope>
    <source>
        <strain evidence="3">ATCC 700084 / mc(2)155</strain>
    </source>
</reference>